<name>A0ABT3L9H7_9CYAN</name>
<organism evidence="3 4">
    <name type="scientific">Spirulina subsalsa FACHB-351</name>
    <dbReference type="NCBI Taxonomy" id="234711"/>
    <lineage>
        <taxon>Bacteria</taxon>
        <taxon>Bacillati</taxon>
        <taxon>Cyanobacteriota</taxon>
        <taxon>Cyanophyceae</taxon>
        <taxon>Spirulinales</taxon>
        <taxon>Spirulinaceae</taxon>
        <taxon>Spirulina</taxon>
    </lineage>
</organism>
<dbReference type="InterPro" id="IPR021511">
    <property type="entry name" value="DUF3172"/>
</dbReference>
<comment type="caution">
    <text evidence="3">The sequence shown here is derived from an EMBL/GenBank/DDBJ whole genome shotgun (WGS) entry which is preliminary data.</text>
</comment>
<sequence length="200" mass="21720">MKRRTTPPYQRGYNSGYSRGYDTPPPPRPPGKEGGGFLSGLNYGMLALLAGVFIVGVGLGMTLSITSSTNNVANVATREVIDRSAPDAALCQQFGASAIVTDMRVFLTLNPFNVYVTQPQMTPGCVLRRNNWSILEQRKLVTDQSVRDCKNRMNTFGFTGTLDGGSPRISCIYQNDAAGNLFLNKPGTVDVQVPSETNQF</sequence>
<keyword evidence="2" id="KW-0812">Transmembrane</keyword>
<dbReference type="Pfam" id="PF11371">
    <property type="entry name" value="DUF3172"/>
    <property type="match status" value="1"/>
</dbReference>
<keyword evidence="4" id="KW-1185">Reference proteome</keyword>
<dbReference type="RefSeq" id="WP_265266049.1">
    <property type="nucleotide sequence ID" value="NZ_JAIHOM010000112.1"/>
</dbReference>
<feature type="transmembrane region" description="Helical" evidence="2">
    <location>
        <begin position="43"/>
        <end position="63"/>
    </location>
</feature>
<keyword evidence="2" id="KW-1133">Transmembrane helix</keyword>
<protein>
    <submittedName>
        <fullName evidence="3">DUF3172 domain-containing protein</fullName>
    </submittedName>
</protein>
<accession>A0ABT3L9H7</accession>
<gene>
    <name evidence="3" type="ORF">K4A83_18000</name>
</gene>
<dbReference type="Proteomes" id="UP001526426">
    <property type="component" value="Unassembled WGS sequence"/>
</dbReference>
<proteinExistence type="predicted"/>
<evidence type="ECO:0000313" key="4">
    <source>
        <dbReference type="Proteomes" id="UP001526426"/>
    </source>
</evidence>
<evidence type="ECO:0000256" key="1">
    <source>
        <dbReference type="SAM" id="MobiDB-lite"/>
    </source>
</evidence>
<keyword evidence="2" id="KW-0472">Membrane</keyword>
<evidence type="ECO:0000313" key="3">
    <source>
        <dbReference type="EMBL" id="MCW6038149.1"/>
    </source>
</evidence>
<feature type="region of interest" description="Disordered" evidence="1">
    <location>
        <begin position="1"/>
        <end position="34"/>
    </location>
</feature>
<reference evidence="3 4" key="1">
    <citation type="submission" date="2021-08" db="EMBL/GenBank/DDBJ databases">
        <title>Draft genome sequence of Spirulina subsalsa with high tolerance to salinity and hype-accumulation of phycocyanin.</title>
        <authorList>
            <person name="Pei H."/>
            <person name="Jiang L."/>
        </authorList>
    </citation>
    <scope>NUCLEOTIDE SEQUENCE [LARGE SCALE GENOMIC DNA]</scope>
    <source>
        <strain evidence="3 4">FACHB-351</strain>
    </source>
</reference>
<evidence type="ECO:0000256" key="2">
    <source>
        <dbReference type="SAM" id="Phobius"/>
    </source>
</evidence>
<dbReference type="EMBL" id="JAIHOM010000112">
    <property type="protein sequence ID" value="MCW6038149.1"/>
    <property type="molecule type" value="Genomic_DNA"/>
</dbReference>